<dbReference type="HOGENOM" id="CLU_160686_3_0_6"/>
<dbReference type="InterPro" id="IPR021268">
    <property type="entry name" value="DUF2845"/>
</dbReference>
<gene>
    <name evidence="2" type="ORF">LT40_01505</name>
</gene>
<dbReference type="EMBL" id="CP009533">
    <property type="protein sequence ID" value="AIS16145.1"/>
    <property type="molecule type" value="Genomic_DNA"/>
</dbReference>
<organism evidence="2 3">
    <name type="scientific">Pseudomonas rhizosphaerae</name>
    <dbReference type="NCBI Taxonomy" id="216142"/>
    <lineage>
        <taxon>Bacteria</taxon>
        <taxon>Pseudomonadati</taxon>
        <taxon>Pseudomonadota</taxon>
        <taxon>Gammaproteobacteria</taxon>
        <taxon>Pseudomonadales</taxon>
        <taxon>Pseudomonadaceae</taxon>
        <taxon>Pseudomonas</taxon>
    </lineage>
</organism>
<reference evidence="2 3" key="1">
    <citation type="journal article" date="2015" name="J. Biotechnol.">
        <title>Complete genome sequence of Pseudomonas rhizosphaerae IH5T (=DSM 16299T), a phosphate-solubilizing rhizobacterium for bacterial biofertilizer.</title>
        <authorList>
            <person name="Kwak Y."/>
            <person name="Jung B.K."/>
            <person name="Shin J.H."/>
        </authorList>
    </citation>
    <scope>NUCLEOTIDE SEQUENCE [LARGE SCALE GENOMIC DNA]</scope>
    <source>
        <strain evidence="2">DSM 16299</strain>
    </source>
</reference>
<feature type="chain" id="PRO_5001852303" description="Lipoprotein" evidence="1">
    <location>
        <begin position="22"/>
        <end position="108"/>
    </location>
</feature>
<dbReference type="AlphaFoldDB" id="A0A089YR15"/>
<dbReference type="Proteomes" id="UP000029499">
    <property type="component" value="Chromosome"/>
</dbReference>
<dbReference type="KEGG" id="prh:LT40_01505"/>
<feature type="signal peptide" evidence="1">
    <location>
        <begin position="1"/>
        <end position="21"/>
    </location>
</feature>
<evidence type="ECO:0000313" key="3">
    <source>
        <dbReference type="Proteomes" id="UP000029499"/>
    </source>
</evidence>
<evidence type="ECO:0000256" key="1">
    <source>
        <dbReference type="SAM" id="SignalP"/>
    </source>
</evidence>
<proteinExistence type="predicted"/>
<dbReference type="eggNOG" id="ENOG5033EDZ">
    <property type="taxonomic scope" value="Bacteria"/>
</dbReference>
<evidence type="ECO:0000313" key="2">
    <source>
        <dbReference type="EMBL" id="AIS16145.1"/>
    </source>
</evidence>
<dbReference type="Pfam" id="PF11006">
    <property type="entry name" value="DUF2845"/>
    <property type="match status" value="1"/>
</dbReference>
<keyword evidence="1" id="KW-0732">Signal</keyword>
<evidence type="ECO:0008006" key="4">
    <source>
        <dbReference type="Google" id="ProtNLM"/>
    </source>
</evidence>
<name>A0A089YR15_9PSED</name>
<keyword evidence="3" id="KW-1185">Reference proteome</keyword>
<protein>
    <recommendedName>
        <fullName evidence="4">Lipoprotein</fullName>
    </recommendedName>
</protein>
<sequence>MFIKSSIGLLLACMLMPSADAASRCGTRLVNPGDKLDDVLQSCGRPVAQASDGPVVRNNGVPREGSQKTDVVVYGPRGGAYQYMLFINDELIKVDVRREAPTGNILKW</sequence>
<accession>A0A089YR15</accession>